<keyword evidence="5 10" id="KW-0031">Aminopeptidase</keyword>
<evidence type="ECO:0000313" key="10">
    <source>
        <dbReference type="EMBL" id="KRM56548.1"/>
    </source>
</evidence>
<dbReference type="PANTHER" id="PTHR34448">
    <property type="entry name" value="AMINOPEPTIDASE"/>
    <property type="match status" value="1"/>
</dbReference>
<evidence type="ECO:0000313" key="11">
    <source>
        <dbReference type="Proteomes" id="UP000051679"/>
    </source>
</evidence>
<evidence type="ECO:0000256" key="2">
    <source>
        <dbReference type="ARBA" id="ARBA00001946"/>
    </source>
</evidence>
<comment type="cofactor">
    <cofactor evidence="3">
        <name>Zn(2+)</name>
        <dbReference type="ChEBI" id="CHEBI:29105"/>
    </cofactor>
</comment>
<gene>
    <name evidence="10" type="ORF">FC18_GL002028</name>
</gene>
<dbReference type="GO" id="GO:0004177">
    <property type="term" value="F:aminopeptidase activity"/>
    <property type="evidence" value="ECO:0007669"/>
    <property type="project" value="UniProtKB-KW"/>
</dbReference>
<keyword evidence="6" id="KW-0645">Protease</keyword>
<dbReference type="Gene3D" id="3.40.1830.10">
    <property type="entry name" value="Thermophilic metalloprotease (M29)"/>
    <property type="match status" value="1"/>
</dbReference>
<dbReference type="GO" id="GO:0046872">
    <property type="term" value="F:metal ion binding"/>
    <property type="evidence" value="ECO:0007669"/>
    <property type="project" value="UniProtKB-KW"/>
</dbReference>
<evidence type="ECO:0000256" key="4">
    <source>
        <dbReference type="ARBA" id="ARBA00008236"/>
    </source>
</evidence>
<protein>
    <submittedName>
        <fullName evidence="10">Leucyl aminopeptidase</fullName>
    </submittedName>
</protein>
<dbReference type="SUPFAM" id="SSF144052">
    <property type="entry name" value="Thermophilic metalloprotease-like"/>
    <property type="match status" value="1"/>
</dbReference>
<evidence type="ECO:0000256" key="8">
    <source>
        <dbReference type="ARBA" id="ARBA00022801"/>
    </source>
</evidence>
<dbReference type="InterPro" id="IPR000787">
    <property type="entry name" value="Peptidase_M29"/>
</dbReference>
<keyword evidence="7" id="KW-0479">Metal-binding</keyword>
<proteinExistence type="inferred from homology"/>
<dbReference type="RefSeq" id="WP_056975301.1">
    <property type="nucleotide sequence ID" value="NZ_AYYO01000003.1"/>
</dbReference>
<evidence type="ECO:0000256" key="3">
    <source>
        <dbReference type="ARBA" id="ARBA00001947"/>
    </source>
</evidence>
<name>A0A0R1ZTK6_9LACO</name>
<dbReference type="InterPro" id="IPR035097">
    <property type="entry name" value="M29_N-terminal"/>
</dbReference>
<dbReference type="Pfam" id="PF02073">
    <property type="entry name" value="Peptidase_M29"/>
    <property type="match status" value="1"/>
</dbReference>
<evidence type="ECO:0000256" key="7">
    <source>
        <dbReference type="ARBA" id="ARBA00022723"/>
    </source>
</evidence>
<dbReference type="GO" id="GO:0006508">
    <property type="term" value="P:proteolysis"/>
    <property type="evidence" value="ECO:0007669"/>
    <property type="project" value="UniProtKB-KW"/>
</dbReference>
<dbReference type="STRING" id="1291052.FC18_GL002028"/>
<dbReference type="Proteomes" id="UP000051679">
    <property type="component" value="Unassembled WGS sequence"/>
</dbReference>
<dbReference type="AlphaFoldDB" id="A0A0R1ZTK6"/>
<comment type="similarity">
    <text evidence="4">Belongs to the peptidase M29 family.</text>
</comment>
<accession>A0A0R1ZTK6</accession>
<keyword evidence="8" id="KW-0378">Hydrolase</keyword>
<evidence type="ECO:0000256" key="1">
    <source>
        <dbReference type="ARBA" id="ARBA00001941"/>
    </source>
</evidence>
<comment type="cofactor">
    <cofactor evidence="1">
        <name>Co(2+)</name>
        <dbReference type="ChEBI" id="CHEBI:48828"/>
    </cofactor>
</comment>
<comment type="cofactor">
    <cofactor evidence="2">
        <name>Mg(2+)</name>
        <dbReference type="ChEBI" id="CHEBI:18420"/>
    </cofactor>
</comment>
<evidence type="ECO:0000256" key="9">
    <source>
        <dbReference type="ARBA" id="ARBA00023049"/>
    </source>
</evidence>
<dbReference type="PRINTS" id="PR00919">
    <property type="entry name" value="THERMOPTASE"/>
</dbReference>
<keyword evidence="9" id="KW-0482">Metalloprotease</keyword>
<dbReference type="GO" id="GO:0008237">
    <property type="term" value="F:metallopeptidase activity"/>
    <property type="evidence" value="ECO:0007669"/>
    <property type="project" value="UniProtKB-KW"/>
</dbReference>
<evidence type="ECO:0000256" key="6">
    <source>
        <dbReference type="ARBA" id="ARBA00022670"/>
    </source>
</evidence>
<reference evidence="10 11" key="1">
    <citation type="journal article" date="2015" name="Genome Announc.">
        <title>Expanding the biotechnology potential of lactobacilli through comparative genomics of 213 strains and associated genera.</title>
        <authorList>
            <person name="Sun Z."/>
            <person name="Harris H.M."/>
            <person name="McCann A."/>
            <person name="Guo C."/>
            <person name="Argimon S."/>
            <person name="Zhang W."/>
            <person name="Yang X."/>
            <person name="Jeffery I.B."/>
            <person name="Cooney J.C."/>
            <person name="Kagawa T.F."/>
            <person name="Liu W."/>
            <person name="Song Y."/>
            <person name="Salvetti E."/>
            <person name="Wrobel A."/>
            <person name="Rasinkangas P."/>
            <person name="Parkhill J."/>
            <person name="Rea M.C."/>
            <person name="O'Sullivan O."/>
            <person name="Ritari J."/>
            <person name="Douillard F.P."/>
            <person name="Paul Ross R."/>
            <person name="Yang R."/>
            <person name="Briner A.E."/>
            <person name="Felis G.E."/>
            <person name="de Vos W.M."/>
            <person name="Barrangou R."/>
            <person name="Klaenhammer T.R."/>
            <person name="Caufield P.W."/>
            <person name="Cui Y."/>
            <person name="Zhang H."/>
            <person name="O'Toole P.W."/>
        </authorList>
    </citation>
    <scope>NUCLEOTIDE SEQUENCE [LARGE SCALE GENOMIC DNA]</scope>
    <source>
        <strain evidence="10 11">DSM 20505</strain>
    </source>
</reference>
<sequence>MTLPNFAENLKKYADLAVETGVGVKPGDTVYVQVAIDQAPLARLIVASAYRAGAAEVNVQWADDTVKRLDLANLAEDRLATQPPFVQAQYDYWVAKNAKRITIKSDDPDNLAGIDAKRIAAYNAGHQQAYAKLSNAIVTNKISWTIIAAAGVKWAQKVFPHAATPEAAQDQLWDEIFKTTRIYNDSPEAAWAAHVDKLETKAQWLTGLQLDALHYSAPGTDLTVGLPKNHIWKAAGSVNPQGEYFMPNMPTEEVFTVPDHHRIDGTVSSTKPLAYAGNILDGMHFTFKDGQVISGKADKGQHVLDGLLDIRGARSLGEVSLVPDPSPISQSGIIFFNTLFDENASDHMALGEAYPFCVEGGVEMTEEEQEAVGLNHADTHVDFMMGSAETDVDGITKDGQIIPIFRNGNWA</sequence>
<evidence type="ECO:0000256" key="5">
    <source>
        <dbReference type="ARBA" id="ARBA00022438"/>
    </source>
</evidence>
<comment type="caution">
    <text evidence="10">The sequence shown here is derived from an EMBL/GenBank/DDBJ whole genome shotgun (WGS) entry which is preliminary data.</text>
</comment>
<dbReference type="InterPro" id="IPR052170">
    <property type="entry name" value="M29_Exopeptidase"/>
</dbReference>
<dbReference type="PANTHER" id="PTHR34448:SF3">
    <property type="entry name" value="AMINOPEPTIDASE AMPS"/>
    <property type="match status" value="1"/>
</dbReference>
<keyword evidence="11" id="KW-1185">Reference proteome</keyword>
<organism evidence="10 11">
    <name type="scientific">Lacticaseibacillus sharpeae JCM 1186 = DSM 20505</name>
    <dbReference type="NCBI Taxonomy" id="1291052"/>
    <lineage>
        <taxon>Bacteria</taxon>
        <taxon>Bacillati</taxon>
        <taxon>Bacillota</taxon>
        <taxon>Bacilli</taxon>
        <taxon>Lactobacillales</taxon>
        <taxon>Lactobacillaceae</taxon>
        <taxon>Lacticaseibacillus</taxon>
    </lineage>
</organism>
<dbReference type="EMBL" id="AYYO01000003">
    <property type="protein sequence ID" value="KRM56548.1"/>
    <property type="molecule type" value="Genomic_DNA"/>
</dbReference>
<dbReference type="OrthoDB" id="9803993at2"/>
<dbReference type="PATRIC" id="fig|1291052.5.peg.2089"/>